<dbReference type="AlphaFoldDB" id="A0ABD5D1A7"/>
<gene>
    <name evidence="1" type="ORF">RF672_14885</name>
</gene>
<name>A0ABD5D1A7_LACPA</name>
<accession>A0ABD5D1A7</accession>
<dbReference type="Proteomes" id="UP001268544">
    <property type="component" value="Unassembled WGS sequence"/>
</dbReference>
<protein>
    <submittedName>
        <fullName evidence="1">Replication protein</fullName>
    </submittedName>
</protein>
<evidence type="ECO:0000313" key="1">
    <source>
        <dbReference type="EMBL" id="MDR7625841.1"/>
    </source>
</evidence>
<proteinExistence type="predicted"/>
<organism evidence="1 2">
    <name type="scientific">Lacticaseibacillus paracasei</name>
    <name type="common">Lactobacillus paracasei</name>
    <dbReference type="NCBI Taxonomy" id="1597"/>
    <lineage>
        <taxon>Bacteria</taxon>
        <taxon>Bacillati</taxon>
        <taxon>Bacillota</taxon>
        <taxon>Bacilli</taxon>
        <taxon>Lactobacillales</taxon>
        <taxon>Lactobacillaceae</taxon>
        <taxon>Lacticaseibacillus</taxon>
    </lineage>
</organism>
<dbReference type="EMBL" id="JAVKVH010000002">
    <property type="protein sequence ID" value="MDR7625841.1"/>
    <property type="molecule type" value="Genomic_DNA"/>
</dbReference>
<evidence type="ECO:0000313" key="2">
    <source>
        <dbReference type="Proteomes" id="UP001268544"/>
    </source>
</evidence>
<reference evidence="2" key="1">
    <citation type="submission" date="2023-07" db="EMBL/GenBank/DDBJ databases">
        <title>Lacticaseibacillus paracasei KCKM 0992.</title>
        <authorList>
            <person name="Kim T.W."/>
        </authorList>
    </citation>
    <scope>NUCLEOTIDE SEQUENCE [LARGE SCALE GENOMIC DNA]</scope>
    <source>
        <strain evidence="2">KCKM 0992</strain>
    </source>
</reference>
<keyword evidence="1" id="KW-0614">Plasmid</keyword>
<sequence length="32" mass="3692">MFLIVCLVKNVHVLTRVVITVYQKLSGNVTRF</sequence>
<geneLocation type="plasmid" evidence="1">
    <name>unnamed2</name>
</geneLocation>
<comment type="caution">
    <text evidence="1">The sequence shown here is derived from an EMBL/GenBank/DDBJ whole genome shotgun (WGS) entry which is preliminary data.</text>
</comment>